<protein>
    <submittedName>
        <fullName evidence="2">DUF551 domain-containing protein</fullName>
    </submittedName>
</protein>
<accession>A0A9D1GL38</accession>
<reference evidence="2" key="1">
    <citation type="submission" date="2020-10" db="EMBL/GenBank/DDBJ databases">
        <authorList>
            <person name="Gilroy R."/>
        </authorList>
    </citation>
    <scope>NUCLEOTIDE SEQUENCE</scope>
    <source>
        <strain evidence="2">CHK123-3438</strain>
    </source>
</reference>
<evidence type="ECO:0000313" key="2">
    <source>
        <dbReference type="EMBL" id="HIT42930.1"/>
    </source>
</evidence>
<dbReference type="Proteomes" id="UP000886860">
    <property type="component" value="Unassembled WGS sequence"/>
</dbReference>
<evidence type="ECO:0000313" key="3">
    <source>
        <dbReference type="Proteomes" id="UP000886860"/>
    </source>
</evidence>
<name>A0A9D1GL38_9FIRM</name>
<organism evidence="2 3">
    <name type="scientific">Candidatus Caccovicinus merdipullorum</name>
    <dbReference type="NCBI Taxonomy" id="2840724"/>
    <lineage>
        <taxon>Bacteria</taxon>
        <taxon>Bacillati</taxon>
        <taxon>Bacillota</taxon>
        <taxon>Clostridia</taxon>
        <taxon>Eubacteriales</taxon>
        <taxon>Candidatus Caccovicinus</taxon>
    </lineage>
</organism>
<dbReference type="InterPro" id="IPR007539">
    <property type="entry name" value="DUF551"/>
</dbReference>
<proteinExistence type="predicted"/>
<evidence type="ECO:0000259" key="1">
    <source>
        <dbReference type="Pfam" id="PF04448"/>
    </source>
</evidence>
<dbReference type="AlphaFoldDB" id="A0A9D1GL38"/>
<feature type="domain" description="DUF551" evidence="1">
    <location>
        <begin position="69"/>
        <end position="135"/>
    </location>
</feature>
<gene>
    <name evidence="2" type="ORF">IAB60_12700</name>
</gene>
<comment type="caution">
    <text evidence="2">The sequence shown here is derived from an EMBL/GenBank/DDBJ whole genome shotgun (WGS) entry which is preliminary data.</text>
</comment>
<reference evidence="2" key="2">
    <citation type="journal article" date="2021" name="PeerJ">
        <title>Extensive microbial diversity within the chicken gut microbiome revealed by metagenomics and culture.</title>
        <authorList>
            <person name="Gilroy R."/>
            <person name="Ravi A."/>
            <person name="Getino M."/>
            <person name="Pursley I."/>
            <person name="Horton D.L."/>
            <person name="Alikhan N.F."/>
            <person name="Baker D."/>
            <person name="Gharbi K."/>
            <person name="Hall N."/>
            <person name="Watson M."/>
            <person name="Adriaenssens E.M."/>
            <person name="Foster-Nyarko E."/>
            <person name="Jarju S."/>
            <person name="Secka A."/>
            <person name="Antonio M."/>
            <person name="Oren A."/>
            <person name="Chaudhuri R.R."/>
            <person name="La Ragione R."/>
            <person name="Hildebrand F."/>
            <person name="Pallen M.J."/>
        </authorList>
    </citation>
    <scope>NUCLEOTIDE SEQUENCE</scope>
    <source>
        <strain evidence="2">CHK123-3438</strain>
    </source>
</reference>
<dbReference type="Pfam" id="PF04448">
    <property type="entry name" value="DUF551"/>
    <property type="match status" value="1"/>
</dbReference>
<dbReference type="EMBL" id="DVKS01000209">
    <property type="protein sequence ID" value="HIT42930.1"/>
    <property type="molecule type" value="Genomic_DNA"/>
</dbReference>
<sequence>MERLTHERANGIKTGYWSPEKKEVLVQRLAEYENTGLEPEEIERLNDFEKSQVGIMLKKLNEEQRKHRWIPVEERLPESNDYIILSFKNFGLPMIGRYEAETDGSGAFYLGDCDGEDTCISQDLYVNAWMLLPEPYRPERSEGE</sequence>